<evidence type="ECO:0000256" key="2">
    <source>
        <dbReference type="ARBA" id="ARBA00023172"/>
    </source>
</evidence>
<dbReference type="Gene3D" id="1.10.443.10">
    <property type="entry name" value="Intergrase catalytic core"/>
    <property type="match status" value="1"/>
</dbReference>
<dbReference type="EnsemblMetazoa" id="G10027.1">
    <property type="protein sequence ID" value="G10027.1:cds"/>
    <property type="gene ID" value="G10027"/>
</dbReference>
<dbReference type="SUPFAM" id="SSF47823">
    <property type="entry name" value="lambda integrase-like, N-terminal domain"/>
    <property type="match status" value="1"/>
</dbReference>
<dbReference type="Gene3D" id="1.10.150.130">
    <property type="match status" value="1"/>
</dbReference>
<evidence type="ECO:0000259" key="3">
    <source>
        <dbReference type="PROSITE" id="PS51898"/>
    </source>
</evidence>
<keyword evidence="1" id="KW-0238">DNA-binding</keyword>
<dbReference type="InterPro" id="IPR002104">
    <property type="entry name" value="Integrase_catalytic"/>
</dbReference>
<feature type="domain" description="Tyr recombinase" evidence="3">
    <location>
        <begin position="91"/>
        <end position="293"/>
    </location>
</feature>
<dbReference type="AlphaFoldDB" id="A0A8W8HKM6"/>
<proteinExistence type="predicted"/>
<dbReference type="GO" id="GO:0003677">
    <property type="term" value="F:DNA binding"/>
    <property type="evidence" value="ECO:0007669"/>
    <property type="project" value="UniProtKB-KW"/>
</dbReference>
<accession>A0A8W8HKM6</accession>
<keyword evidence="2" id="KW-0233">DNA recombination</keyword>
<dbReference type="PANTHER" id="PTHR35617">
    <property type="entry name" value="PHAGE_INTEGRASE DOMAIN-CONTAINING PROTEIN"/>
    <property type="match status" value="1"/>
</dbReference>
<keyword evidence="5" id="KW-1185">Reference proteome</keyword>
<sequence>SWRGSTQKQYDLAWRKFIFWCYKQNKSVYETSEKDLMSYLFLLFKDGKSYSCINTHKVAVTQTLSFLDQSWNKNSPLLTKFMKGLFNLRPNLPRYKFTWDVSKVLRYLKTLFPLNSLDMKHLTLKLCTLLALSTAARAQTLVNLNINNMTFSSDRVVFYFSSLLKTSKPGKSFSISLERFKDEKICVVRTLQEYIKRTSKNRKCDQLLVSFKTFNKISTSTVARWIKCVMESAGIDISTFKAHSIRGASASAALKSGVSLSNILSTGDWSSSKNFRRFYFRDVDNNNESNSFMNGVLNCV</sequence>
<evidence type="ECO:0000313" key="5">
    <source>
        <dbReference type="Proteomes" id="UP000005408"/>
    </source>
</evidence>
<dbReference type="PROSITE" id="PS51898">
    <property type="entry name" value="TYR_RECOMBINASE"/>
    <property type="match status" value="1"/>
</dbReference>
<dbReference type="SUPFAM" id="SSF56349">
    <property type="entry name" value="DNA breaking-rejoining enzymes"/>
    <property type="match status" value="1"/>
</dbReference>
<dbReference type="InterPro" id="IPR011010">
    <property type="entry name" value="DNA_brk_join_enz"/>
</dbReference>
<dbReference type="PANTHER" id="PTHR35617:SF3">
    <property type="entry name" value="CORE-BINDING (CB) DOMAIN-CONTAINING PROTEIN"/>
    <property type="match status" value="1"/>
</dbReference>
<protein>
    <recommendedName>
        <fullName evidence="3">Tyr recombinase domain-containing protein</fullName>
    </recommendedName>
</protein>
<dbReference type="Pfam" id="PF00589">
    <property type="entry name" value="Phage_integrase"/>
    <property type="match status" value="1"/>
</dbReference>
<evidence type="ECO:0000313" key="4">
    <source>
        <dbReference type="EnsemblMetazoa" id="G10027.1:cds"/>
    </source>
</evidence>
<dbReference type="GO" id="GO:0006310">
    <property type="term" value="P:DNA recombination"/>
    <property type="evidence" value="ECO:0007669"/>
    <property type="project" value="UniProtKB-KW"/>
</dbReference>
<reference evidence="4" key="1">
    <citation type="submission" date="2022-08" db="UniProtKB">
        <authorList>
            <consortium name="EnsemblMetazoa"/>
        </authorList>
    </citation>
    <scope>IDENTIFICATION</scope>
    <source>
        <strain evidence="4">05x7-T-G4-1.051#20</strain>
    </source>
</reference>
<dbReference type="InterPro" id="IPR013762">
    <property type="entry name" value="Integrase-like_cat_sf"/>
</dbReference>
<organism evidence="4 5">
    <name type="scientific">Magallana gigas</name>
    <name type="common">Pacific oyster</name>
    <name type="synonym">Crassostrea gigas</name>
    <dbReference type="NCBI Taxonomy" id="29159"/>
    <lineage>
        <taxon>Eukaryota</taxon>
        <taxon>Metazoa</taxon>
        <taxon>Spiralia</taxon>
        <taxon>Lophotrochozoa</taxon>
        <taxon>Mollusca</taxon>
        <taxon>Bivalvia</taxon>
        <taxon>Autobranchia</taxon>
        <taxon>Pteriomorphia</taxon>
        <taxon>Ostreida</taxon>
        <taxon>Ostreoidea</taxon>
        <taxon>Ostreidae</taxon>
        <taxon>Magallana</taxon>
    </lineage>
</organism>
<dbReference type="InterPro" id="IPR010998">
    <property type="entry name" value="Integrase_recombinase_N"/>
</dbReference>
<dbReference type="GO" id="GO:0015074">
    <property type="term" value="P:DNA integration"/>
    <property type="evidence" value="ECO:0007669"/>
    <property type="project" value="InterPro"/>
</dbReference>
<dbReference type="Proteomes" id="UP000005408">
    <property type="component" value="Unassembled WGS sequence"/>
</dbReference>
<evidence type="ECO:0000256" key="1">
    <source>
        <dbReference type="ARBA" id="ARBA00023125"/>
    </source>
</evidence>
<name>A0A8W8HKM6_MAGGI</name>